<proteinExistence type="predicted"/>
<organism evidence="1">
    <name type="scientific">mine drainage metagenome</name>
    <dbReference type="NCBI Taxonomy" id="410659"/>
    <lineage>
        <taxon>unclassified sequences</taxon>
        <taxon>metagenomes</taxon>
        <taxon>ecological metagenomes</taxon>
    </lineage>
</organism>
<dbReference type="AlphaFoldDB" id="A0A1J5RL88"/>
<name>A0A1J5RL88_9ZZZZ</name>
<accession>A0A1J5RL88</accession>
<dbReference type="EMBL" id="MLJW01000352">
    <property type="protein sequence ID" value="OIQ88917.1"/>
    <property type="molecule type" value="Genomic_DNA"/>
</dbReference>
<protein>
    <submittedName>
        <fullName evidence="1">Uncharacterized protein</fullName>
    </submittedName>
</protein>
<sequence>MSGTTYGGLLYRASIRIAAGARAVRLRPFDFPDQALAALRDFHAVLDAIETHTWTLIGPSRLAGISATTRAQPVVADAIAMVTGIRELVGADRPHPSMLDLADRDWVQAALHLRGASDLLTVHLDQWGHLRSPDAMVLGDGAARDAALVRVADQLDTILSAETMLGLRCLQAGVSRTDVNRWLPELGPNQAFARHLSTTGRDTPAGGGLDALRLIGELPRTHDPVLHSEDLMHRLRQATWSLTAHPDYSVATLSDLATAGLMINAHAAAANGTDLTPAQLAPGTLSSPLVAAATTWRDLRSDLTIFRAPGPADPTIRADVLTLRSLLSRLAPLNATGPTDPRVTALLRAAVPAASQIAATGSGVFARLAASGHVHVHARDLTSDQLGEDPELITARISGKQVPAPASRWQTTVDLWDRAAQPATPESHPPCTTPTRDLQAAHVLTRAPAGGLR</sequence>
<evidence type="ECO:0000313" key="1">
    <source>
        <dbReference type="EMBL" id="OIQ88917.1"/>
    </source>
</evidence>
<gene>
    <name evidence="1" type="ORF">GALL_291950</name>
</gene>
<reference evidence="1" key="1">
    <citation type="submission" date="2016-10" db="EMBL/GenBank/DDBJ databases">
        <title>Sequence of Gallionella enrichment culture.</title>
        <authorList>
            <person name="Poehlein A."/>
            <person name="Muehling M."/>
            <person name="Daniel R."/>
        </authorList>
    </citation>
    <scope>NUCLEOTIDE SEQUENCE</scope>
</reference>
<comment type="caution">
    <text evidence="1">The sequence shown here is derived from an EMBL/GenBank/DDBJ whole genome shotgun (WGS) entry which is preliminary data.</text>
</comment>